<dbReference type="KEGG" id="led:BBK82_04165"/>
<gene>
    <name evidence="1" type="ORF">BBK82_04165</name>
</gene>
<organism evidence="1 2">
    <name type="scientific">Lentzea guizhouensis</name>
    <dbReference type="NCBI Taxonomy" id="1586287"/>
    <lineage>
        <taxon>Bacteria</taxon>
        <taxon>Bacillati</taxon>
        <taxon>Actinomycetota</taxon>
        <taxon>Actinomycetes</taxon>
        <taxon>Pseudonocardiales</taxon>
        <taxon>Pseudonocardiaceae</taxon>
        <taxon>Lentzea</taxon>
    </lineage>
</organism>
<proteinExistence type="predicted"/>
<keyword evidence="2" id="KW-1185">Reference proteome</keyword>
<protein>
    <submittedName>
        <fullName evidence="1">Uncharacterized protein</fullName>
    </submittedName>
</protein>
<sequence length="64" mass="6960">MSFSFSHNSSVRKRRKISGTSVVPQTCEPTCAYSSRSRAIRSSPSWCSSAGVYEVVVQSPTSLT</sequence>
<dbReference type="Proteomes" id="UP000093053">
    <property type="component" value="Chromosome"/>
</dbReference>
<evidence type="ECO:0000313" key="1">
    <source>
        <dbReference type="EMBL" id="ANZ35400.1"/>
    </source>
</evidence>
<dbReference type="AlphaFoldDB" id="A0A1B2HCE5"/>
<evidence type="ECO:0000313" key="2">
    <source>
        <dbReference type="Proteomes" id="UP000093053"/>
    </source>
</evidence>
<reference evidence="1 2" key="1">
    <citation type="submission" date="2016-07" db="EMBL/GenBank/DDBJ databases">
        <title>Complete genome sequence of the Lentzea guizhouensis DHS C013.</title>
        <authorList>
            <person name="Cao C."/>
        </authorList>
    </citation>
    <scope>NUCLEOTIDE SEQUENCE [LARGE SCALE GENOMIC DNA]</scope>
    <source>
        <strain evidence="1 2">DHS C013</strain>
    </source>
</reference>
<dbReference type="EMBL" id="CP016793">
    <property type="protein sequence ID" value="ANZ35400.1"/>
    <property type="molecule type" value="Genomic_DNA"/>
</dbReference>
<name>A0A1B2HCE5_9PSEU</name>
<dbReference type="STRING" id="1586287.BBK82_04165"/>
<accession>A0A1B2HCE5</accession>